<dbReference type="Pfam" id="PF12265">
    <property type="entry name" value="CAF1C_H4-bd"/>
    <property type="match status" value="1"/>
</dbReference>
<evidence type="ECO:0000256" key="5">
    <source>
        <dbReference type="ARBA" id="ARBA00040876"/>
    </source>
</evidence>
<keyword evidence="2" id="KW-0853">WD repeat</keyword>
<feature type="compositionally biased region" description="Basic residues" evidence="6">
    <location>
        <begin position="46"/>
        <end position="59"/>
    </location>
</feature>
<dbReference type="InterPro" id="IPR019775">
    <property type="entry name" value="WD40_repeat_CS"/>
</dbReference>
<reference evidence="8" key="1">
    <citation type="submission" date="2020-04" db="EMBL/GenBank/DDBJ databases">
        <authorList>
            <person name="Alioto T."/>
            <person name="Alioto T."/>
            <person name="Gomez Garrido J."/>
        </authorList>
    </citation>
    <scope>NUCLEOTIDE SEQUENCE</scope>
    <source>
        <strain evidence="8">A484AB</strain>
    </source>
</reference>
<name>A0A7D9IC20_PARCT</name>
<dbReference type="SUPFAM" id="SSF50978">
    <property type="entry name" value="WD40 repeat-like"/>
    <property type="match status" value="1"/>
</dbReference>
<keyword evidence="3" id="KW-0677">Repeat</keyword>
<dbReference type="AlphaFoldDB" id="A0A7D9IC20"/>
<accession>A0A7D9IC20</accession>
<dbReference type="InterPro" id="IPR051972">
    <property type="entry name" value="Glutamate-rich_WD_repeat"/>
</dbReference>
<evidence type="ECO:0000256" key="6">
    <source>
        <dbReference type="SAM" id="MobiDB-lite"/>
    </source>
</evidence>
<dbReference type="Pfam" id="PF00400">
    <property type="entry name" value="WD40"/>
    <property type="match status" value="4"/>
</dbReference>
<dbReference type="PROSITE" id="PS50082">
    <property type="entry name" value="WD_REPEATS_2"/>
    <property type="match status" value="3"/>
</dbReference>
<sequence length="451" mass="50284">MADQDKMDVGDEGKNEESNEMDDDNAAETLGSSSTAVSSSGNATGKSKKKKKKKKKKKSQKENGETSKENNEEMNLGGEDETSEPQVYLPGGPMEEGEELTFDSSAYKIYHQVQCGAPCLSFDIISDNLGDDRAEFPMTMYLATGTQSASGKQNFLIVMKMSELQEMEEEHSDDEGVIDDEPELTMEQIKHNGAVNRIRYAHIPGRQVVSTWSETGKVHIWDISQQFIQVNDENSATKTTSENKPLYTFTGHQTEGFAMDWSRTVPGRLLTGDCNKNIHLWNPTEEGSWHVDQRPYSSHTQSVEDLQWSPNEDTVFASCSVDQSVKVWDIRAAPSKACMLTAHAHDADVNVISWSRKEPLLVSGGDDGVLKVWDLRQFKTGEAVAVFKHHTEAITSVEWLPTDNSVFAASGSDNQITLWDLAVEKDDQQGQQEKPVDVPPQLLFIHMVSKW</sequence>
<comment type="subcellular location">
    <subcellularLocation>
        <location evidence="1">Nucleus</location>
    </subcellularLocation>
</comment>
<evidence type="ECO:0000259" key="7">
    <source>
        <dbReference type="Pfam" id="PF12265"/>
    </source>
</evidence>
<dbReference type="InterPro" id="IPR001680">
    <property type="entry name" value="WD40_rpt"/>
</dbReference>
<proteinExistence type="predicted"/>
<evidence type="ECO:0000256" key="1">
    <source>
        <dbReference type="ARBA" id="ARBA00004123"/>
    </source>
</evidence>
<dbReference type="PROSITE" id="PS50294">
    <property type="entry name" value="WD_REPEATS_REGION"/>
    <property type="match status" value="3"/>
</dbReference>
<dbReference type="InterPro" id="IPR015943">
    <property type="entry name" value="WD40/YVTN_repeat-like_dom_sf"/>
</dbReference>
<dbReference type="OrthoDB" id="2161379at2759"/>
<feature type="region of interest" description="Disordered" evidence="6">
    <location>
        <begin position="1"/>
        <end position="91"/>
    </location>
</feature>
<dbReference type="PRINTS" id="PR00320">
    <property type="entry name" value="GPROTEINBRPT"/>
</dbReference>
<dbReference type="GO" id="GO:0005730">
    <property type="term" value="C:nucleolus"/>
    <property type="evidence" value="ECO:0007669"/>
    <property type="project" value="TreeGrafter"/>
</dbReference>
<dbReference type="Proteomes" id="UP001152795">
    <property type="component" value="Unassembled WGS sequence"/>
</dbReference>
<dbReference type="InterPro" id="IPR022052">
    <property type="entry name" value="Histone-bd_RBBP4-like_N"/>
</dbReference>
<feature type="compositionally biased region" description="Basic and acidic residues" evidence="6">
    <location>
        <begin position="60"/>
        <end position="71"/>
    </location>
</feature>
<evidence type="ECO:0000256" key="3">
    <source>
        <dbReference type="ARBA" id="ARBA00022737"/>
    </source>
</evidence>
<dbReference type="InterPro" id="IPR036322">
    <property type="entry name" value="WD40_repeat_dom_sf"/>
</dbReference>
<dbReference type="Gene3D" id="2.130.10.10">
    <property type="entry name" value="YVTN repeat-like/Quinoprotein amine dehydrogenase"/>
    <property type="match status" value="1"/>
</dbReference>
<feature type="compositionally biased region" description="Low complexity" evidence="6">
    <location>
        <begin position="31"/>
        <end position="45"/>
    </location>
</feature>
<feature type="domain" description="Histone-binding protein RBBP4-like N-terminal" evidence="7">
    <location>
        <begin position="98"/>
        <end position="164"/>
    </location>
</feature>
<gene>
    <name evidence="8" type="ORF">PACLA_8A051149</name>
</gene>
<dbReference type="PANTHER" id="PTHR45903:SF1">
    <property type="entry name" value="GLUTAMATE-RICH WD REPEAT-CONTAINING PROTEIN 1"/>
    <property type="match status" value="1"/>
</dbReference>
<evidence type="ECO:0000313" key="8">
    <source>
        <dbReference type="EMBL" id="CAB4001671.1"/>
    </source>
</evidence>
<evidence type="ECO:0000256" key="2">
    <source>
        <dbReference type="ARBA" id="ARBA00022574"/>
    </source>
</evidence>
<comment type="caution">
    <text evidence="8">The sequence shown here is derived from an EMBL/GenBank/DDBJ whole genome shotgun (WGS) entry which is preliminary data.</text>
</comment>
<protein>
    <recommendedName>
        <fullName evidence="5">Glutamate-rich WD repeat-containing protein 1</fullName>
    </recommendedName>
</protein>
<dbReference type="SMART" id="SM00320">
    <property type="entry name" value="WD40"/>
    <property type="match status" value="5"/>
</dbReference>
<dbReference type="EMBL" id="CACRXK020004152">
    <property type="protein sequence ID" value="CAB4001671.1"/>
    <property type="molecule type" value="Genomic_DNA"/>
</dbReference>
<dbReference type="PROSITE" id="PS00678">
    <property type="entry name" value="WD_REPEATS_1"/>
    <property type="match status" value="1"/>
</dbReference>
<evidence type="ECO:0000256" key="4">
    <source>
        <dbReference type="ARBA" id="ARBA00023242"/>
    </source>
</evidence>
<keyword evidence="9" id="KW-1185">Reference proteome</keyword>
<dbReference type="InterPro" id="IPR020472">
    <property type="entry name" value="WD40_PAC1"/>
</dbReference>
<feature type="compositionally biased region" description="Basic and acidic residues" evidence="6">
    <location>
        <begin position="1"/>
        <end position="17"/>
    </location>
</feature>
<organism evidence="8 9">
    <name type="scientific">Paramuricea clavata</name>
    <name type="common">Red gorgonian</name>
    <name type="synonym">Violescent sea-whip</name>
    <dbReference type="NCBI Taxonomy" id="317549"/>
    <lineage>
        <taxon>Eukaryota</taxon>
        <taxon>Metazoa</taxon>
        <taxon>Cnidaria</taxon>
        <taxon>Anthozoa</taxon>
        <taxon>Octocorallia</taxon>
        <taxon>Malacalcyonacea</taxon>
        <taxon>Plexauridae</taxon>
        <taxon>Paramuricea</taxon>
    </lineage>
</organism>
<keyword evidence="4" id="KW-0539">Nucleus</keyword>
<dbReference type="GO" id="GO:0042254">
    <property type="term" value="P:ribosome biogenesis"/>
    <property type="evidence" value="ECO:0007669"/>
    <property type="project" value="TreeGrafter"/>
</dbReference>
<dbReference type="PANTHER" id="PTHR45903">
    <property type="entry name" value="GLUTAMATE-RICH WD REPEAT-CONTAINING PROTEIN 1"/>
    <property type="match status" value="1"/>
</dbReference>
<evidence type="ECO:0000313" key="9">
    <source>
        <dbReference type="Proteomes" id="UP001152795"/>
    </source>
</evidence>